<comment type="caution">
    <text evidence="2">The sequence shown here is derived from an EMBL/GenBank/DDBJ whole genome shotgun (WGS) entry which is preliminary data.</text>
</comment>
<proteinExistence type="predicted"/>
<evidence type="ECO:0000256" key="1">
    <source>
        <dbReference type="SAM" id="Phobius"/>
    </source>
</evidence>
<dbReference type="Proteomes" id="UP000724672">
    <property type="component" value="Unassembled WGS sequence"/>
</dbReference>
<name>A0A942Z944_9FIRM</name>
<sequence length="284" mass="33559">MDWSKAKKILIIAFLIMNIILLSTFLYRSKGMKQYITTEADVIEKLKEINVEIHTEIPNDIPDEGLLEVEFEDYRTDSEKIEMARKFLNIGDIIDTNSVETKEDEIIFNNGNEVLKIIKEKELVYINKDRTKVGNSEYDPYAVVNNFVRDKGFSTEDYVLSEMRKNDDSYYLVYSKKYKDTIIEKSYMKFTIYSSRVVNFERLWIEPIKEKKNNIDLRPATDSLLKLLSQKEIYGKNIEDIILCYYFDPTDTKVYDFREPRSGDAIPAWKIEFTDGTIKYLYEN</sequence>
<protein>
    <recommendedName>
        <fullName evidence="4">Regulatory protein YycH-like domain-containing protein</fullName>
    </recommendedName>
</protein>
<keyword evidence="3" id="KW-1185">Reference proteome</keyword>
<reference evidence="2" key="1">
    <citation type="submission" date="2019-12" db="EMBL/GenBank/DDBJ databases">
        <title>Clostridiaceae gen. nov. sp. nov., isolated from sediment in Xinjiang, China.</title>
        <authorList>
            <person name="Zhang R."/>
        </authorList>
    </citation>
    <scope>NUCLEOTIDE SEQUENCE</scope>
    <source>
        <strain evidence="2">D2Q-11</strain>
    </source>
</reference>
<evidence type="ECO:0000313" key="3">
    <source>
        <dbReference type="Proteomes" id="UP000724672"/>
    </source>
</evidence>
<keyword evidence="1" id="KW-0812">Transmembrane</keyword>
<dbReference type="EMBL" id="WSFT01000036">
    <property type="protein sequence ID" value="MBS4538505.1"/>
    <property type="molecule type" value="Genomic_DNA"/>
</dbReference>
<keyword evidence="1" id="KW-1133">Transmembrane helix</keyword>
<dbReference type="AlphaFoldDB" id="A0A942Z944"/>
<keyword evidence="1" id="KW-0472">Membrane</keyword>
<gene>
    <name evidence="2" type="ORF">GOQ27_08515</name>
</gene>
<evidence type="ECO:0000313" key="2">
    <source>
        <dbReference type="EMBL" id="MBS4538505.1"/>
    </source>
</evidence>
<feature type="transmembrane region" description="Helical" evidence="1">
    <location>
        <begin position="6"/>
        <end position="27"/>
    </location>
</feature>
<evidence type="ECO:0008006" key="4">
    <source>
        <dbReference type="Google" id="ProtNLM"/>
    </source>
</evidence>
<dbReference type="RefSeq" id="WP_203366431.1">
    <property type="nucleotide sequence ID" value="NZ_WSFT01000036.1"/>
</dbReference>
<accession>A0A942Z944</accession>
<organism evidence="2 3">
    <name type="scientific">Anaeromonas frigoriresistens</name>
    <dbReference type="NCBI Taxonomy" id="2683708"/>
    <lineage>
        <taxon>Bacteria</taxon>
        <taxon>Bacillati</taxon>
        <taxon>Bacillota</taxon>
        <taxon>Tissierellia</taxon>
        <taxon>Tissierellales</taxon>
        <taxon>Thermohalobacteraceae</taxon>
        <taxon>Anaeromonas</taxon>
    </lineage>
</organism>